<keyword evidence="1" id="KW-1133">Transmembrane helix</keyword>
<proteinExistence type="predicted"/>
<name>A0A2M3ZS49_9DIPT</name>
<dbReference type="AlphaFoldDB" id="A0A2M3ZS49"/>
<keyword evidence="1" id="KW-0472">Membrane</keyword>
<dbReference type="EMBL" id="GGFM01010519">
    <property type="protein sequence ID" value="MBW31270.1"/>
    <property type="molecule type" value="Transcribed_RNA"/>
</dbReference>
<reference evidence="2" key="1">
    <citation type="submission" date="2018-01" db="EMBL/GenBank/DDBJ databases">
        <title>An insight into the sialome of Amazonian anophelines.</title>
        <authorList>
            <person name="Ribeiro J.M."/>
            <person name="Scarpassa V."/>
            <person name="Calvo E."/>
        </authorList>
    </citation>
    <scope>NUCLEOTIDE SEQUENCE</scope>
    <source>
        <tissue evidence="2">Salivary glands</tissue>
    </source>
</reference>
<evidence type="ECO:0000256" key="1">
    <source>
        <dbReference type="SAM" id="Phobius"/>
    </source>
</evidence>
<sequence>MLPALLAVLASRFTLQQNVPDVFLYRIVHKTAQINSLLLLAYTTYTFYEPLIIIFVFEHLLYYIGIPSIPHFRN</sequence>
<evidence type="ECO:0000313" key="2">
    <source>
        <dbReference type="EMBL" id="MBW31270.1"/>
    </source>
</evidence>
<protein>
    <submittedName>
        <fullName evidence="2">Putative secreted peptide</fullName>
    </submittedName>
</protein>
<accession>A0A2M3ZS49</accession>
<keyword evidence="1" id="KW-0812">Transmembrane</keyword>
<organism evidence="2">
    <name type="scientific">Anopheles braziliensis</name>
    <dbReference type="NCBI Taxonomy" id="58242"/>
    <lineage>
        <taxon>Eukaryota</taxon>
        <taxon>Metazoa</taxon>
        <taxon>Ecdysozoa</taxon>
        <taxon>Arthropoda</taxon>
        <taxon>Hexapoda</taxon>
        <taxon>Insecta</taxon>
        <taxon>Pterygota</taxon>
        <taxon>Neoptera</taxon>
        <taxon>Endopterygota</taxon>
        <taxon>Diptera</taxon>
        <taxon>Nematocera</taxon>
        <taxon>Culicoidea</taxon>
        <taxon>Culicidae</taxon>
        <taxon>Anophelinae</taxon>
        <taxon>Anopheles</taxon>
    </lineage>
</organism>
<feature type="transmembrane region" description="Helical" evidence="1">
    <location>
        <begin position="40"/>
        <end position="64"/>
    </location>
</feature>